<keyword evidence="2" id="KW-1185">Reference proteome</keyword>
<dbReference type="AlphaFoldDB" id="A0A447CS21"/>
<sequence>MRARPAVRPDTLRAWFLDTHDPEIRNLKTLAFAMLAVVTAATPTRAEQVPCDTIRHYAKTYTVAQMESWARAQRYSEATIQAAKACLRAAPRPQRQAGVQTSM</sequence>
<gene>
    <name evidence="1" type="ORF">RHODGE_RHODGE_01134</name>
</gene>
<proteinExistence type="predicted"/>
<organism evidence="1 2">
    <name type="scientific">Rhodoplanes serenus</name>
    <dbReference type="NCBI Taxonomy" id="200615"/>
    <lineage>
        <taxon>Bacteria</taxon>
        <taxon>Pseudomonadati</taxon>
        <taxon>Pseudomonadota</taxon>
        <taxon>Alphaproteobacteria</taxon>
        <taxon>Hyphomicrobiales</taxon>
        <taxon>Nitrobacteraceae</taxon>
        <taxon>Rhodoplanes</taxon>
    </lineage>
</organism>
<dbReference type="Proteomes" id="UP000289200">
    <property type="component" value="Unassembled WGS sequence"/>
</dbReference>
<evidence type="ECO:0000313" key="2">
    <source>
        <dbReference type="Proteomes" id="UP000289200"/>
    </source>
</evidence>
<name>A0A447CS21_9BRAD</name>
<comment type="caution">
    <text evidence="1">The sequence shown here is derived from an EMBL/GenBank/DDBJ whole genome shotgun (WGS) entry which is preliminary data.</text>
</comment>
<dbReference type="EMBL" id="UWOC01000088">
    <property type="protein sequence ID" value="VCU07991.1"/>
    <property type="molecule type" value="Genomic_DNA"/>
</dbReference>
<accession>A0A447CS21</accession>
<reference evidence="2" key="1">
    <citation type="submission" date="2018-10" db="EMBL/GenBank/DDBJ databases">
        <authorList>
            <person name="Peiro R."/>
            <person name="Begona"/>
            <person name="Cbmso G."/>
            <person name="Lopez M."/>
            <person name="Gonzalez S."/>
            <person name="Sacristan E."/>
            <person name="Castillo E."/>
        </authorList>
    </citation>
    <scope>NUCLEOTIDE SEQUENCE [LARGE SCALE GENOMIC DNA]</scope>
</reference>
<evidence type="ECO:0000313" key="1">
    <source>
        <dbReference type="EMBL" id="VCU07991.1"/>
    </source>
</evidence>
<protein>
    <submittedName>
        <fullName evidence="1">Uncharacterized protein</fullName>
    </submittedName>
</protein>